<sequence>MIKINKRHKASLVRKYVDYAIEEILLPNLKALAGNAPANVSKRLLTFFDEGYLRALLVIEPSDIEGVIKQVSDVFPELAEYYCPALILSEINLPYHEIPSSVAEEVDKETVERLATLAAVKLTAIKAGRSLQYIDTLIACLTSGASHYKKRKMLIRLQLASAGGYKISSKERKAFPAWIKNFGSCFDFEKVAGEFGEDICNRLDLSVCPYCAIENLSILKADLSRPELDHFYPRSRFPYLAISLNNLIPAGSSCNQKSKRNHPMLSHAHPFVQGMGDEDLFVFNYLSNGNKITDLKIGLKAQSIKCNNMNIERFRLAEKYKYYEELTCWFSNAYAMKSLLRQLGHRVSSAEVKGLPYFESELKRATNKVTAQQFKVEAVNKIFGTAFKVMQQKP</sequence>
<dbReference type="Gene3D" id="1.10.30.50">
    <property type="match status" value="1"/>
</dbReference>
<dbReference type="AlphaFoldDB" id="A0A5R8ZGZ9"/>
<name>A0A5R8ZGZ9_9PSED</name>
<dbReference type="RefSeq" id="WP_138217663.1">
    <property type="nucleotide sequence ID" value="NZ_VAUO01000001.1"/>
</dbReference>
<dbReference type="Proteomes" id="UP000309819">
    <property type="component" value="Unassembled WGS sequence"/>
</dbReference>
<proteinExistence type="predicted"/>
<keyword evidence="2" id="KW-1185">Reference proteome</keyword>
<gene>
    <name evidence="1" type="ORF">FEM01_02305</name>
</gene>
<organism evidence="1 2">
    <name type="scientific">Pseudomonas mosselii</name>
    <dbReference type="NCBI Taxonomy" id="78327"/>
    <lineage>
        <taxon>Bacteria</taxon>
        <taxon>Pseudomonadati</taxon>
        <taxon>Pseudomonadota</taxon>
        <taxon>Gammaproteobacteria</taxon>
        <taxon>Pseudomonadales</taxon>
        <taxon>Pseudomonadaceae</taxon>
        <taxon>Pseudomonas</taxon>
    </lineage>
</organism>
<dbReference type="OrthoDB" id="9816185at2"/>
<accession>A0A5R8ZGZ9</accession>
<comment type="caution">
    <text evidence="1">The sequence shown here is derived from an EMBL/GenBank/DDBJ whole genome shotgun (WGS) entry which is preliminary data.</text>
</comment>
<protein>
    <submittedName>
        <fullName evidence="1">Uncharacterized protein</fullName>
    </submittedName>
</protein>
<dbReference type="EMBL" id="VAUO01000001">
    <property type="protein sequence ID" value="TLP65031.1"/>
    <property type="molecule type" value="Genomic_DNA"/>
</dbReference>
<evidence type="ECO:0000313" key="2">
    <source>
        <dbReference type="Proteomes" id="UP000309819"/>
    </source>
</evidence>
<reference evidence="1 2" key="1">
    <citation type="submission" date="2019-05" db="EMBL/GenBank/DDBJ databases">
        <title>Pseudomonas sp. SC006 isolated from lettuce that can produce HBGAs.</title>
        <authorList>
            <person name="Wang D."/>
            <person name="Liao N."/>
            <person name="Liu D."/>
            <person name="Zhang Z."/>
            <person name="Zou S."/>
        </authorList>
    </citation>
    <scope>NUCLEOTIDE SEQUENCE [LARGE SCALE GENOMIC DNA]</scope>
    <source>
        <strain evidence="1 2">SC006</strain>
    </source>
</reference>
<evidence type="ECO:0000313" key="1">
    <source>
        <dbReference type="EMBL" id="TLP65031.1"/>
    </source>
</evidence>